<feature type="compositionally biased region" description="Basic and acidic residues" evidence="1">
    <location>
        <begin position="69"/>
        <end position="82"/>
    </location>
</feature>
<gene>
    <name evidence="2" type="ORF">NPIL_162541</name>
</gene>
<dbReference type="AlphaFoldDB" id="A0A8X6PCY0"/>
<dbReference type="EMBL" id="BMAW01019619">
    <property type="protein sequence ID" value="GFT64384.1"/>
    <property type="molecule type" value="Genomic_DNA"/>
</dbReference>
<organism evidence="2 3">
    <name type="scientific">Nephila pilipes</name>
    <name type="common">Giant wood spider</name>
    <name type="synonym">Nephila maculata</name>
    <dbReference type="NCBI Taxonomy" id="299642"/>
    <lineage>
        <taxon>Eukaryota</taxon>
        <taxon>Metazoa</taxon>
        <taxon>Ecdysozoa</taxon>
        <taxon>Arthropoda</taxon>
        <taxon>Chelicerata</taxon>
        <taxon>Arachnida</taxon>
        <taxon>Araneae</taxon>
        <taxon>Araneomorphae</taxon>
        <taxon>Entelegynae</taxon>
        <taxon>Araneoidea</taxon>
        <taxon>Nephilidae</taxon>
        <taxon>Nephila</taxon>
    </lineage>
</organism>
<protein>
    <submittedName>
        <fullName evidence="2">Uncharacterized protein</fullName>
    </submittedName>
</protein>
<reference evidence="2" key="1">
    <citation type="submission" date="2020-08" db="EMBL/GenBank/DDBJ databases">
        <title>Multicomponent nature underlies the extraordinary mechanical properties of spider dragline silk.</title>
        <authorList>
            <person name="Kono N."/>
            <person name="Nakamura H."/>
            <person name="Mori M."/>
            <person name="Yoshida Y."/>
            <person name="Ohtoshi R."/>
            <person name="Malay A.D."/>
            <person name="Moran D.A.P."/>
            <person name="Tomita M."/>
            <person name="Numata K."/>
            <person name="Arakawa K."/>
        </authorList>
    </citation>
    <scope>NUCLEOTIDE SEQUENCE</scope>
</reference>
<accession>A0A8X6PCY0</accession>
<evidence type="ECO:0000313" key="3">
    <source>
        <dbReference type="Proteomes" id="UP000887013"/>
    </source>
</evidence>
<dbReference type="Proteomes" id="UP000887013">
    <property type="component" value="Unassembled WGS sequence"/>
</dbReference>
<keyword evidence="3" id="KW-1185">Reference proteome</keyword>
<evidence type="ECO:0000256" key="1">
    <source>
        <dbReference type="SAM" id="MobiDB-lite"/>
    </source>
</evidence>
<proteinExistence type="predicted"/>
<name>A0A8X6PCY0_NEPPI</name>
<sequence length="126" mass="14106">MVCRTSPSLSLSERGGKAYLRKRERKIVCNHPPRDTQTDFAITGKESDKKGWVAAKKGKKDVLLSQSGRETESFESPREENSKRRKSAYDFAPEGRNDASVHRNGYKFQPSGRATISPVIALSHVI</sequence>
<feature type="region of interest" description="Disordered" evidence="1">
    <location>
        <begin position="23"/>
        <end position="110"/>
    </location>
</feature>
<comment type="caution">
    <text evidence="2">The sequence shown here is derived from an EMBL/GenBank/DDBJ whole genome shotgun (WGS) entry which is preliminary data.</text>
</comment>
<evidence type="ECO:0000313" key="2">
    <source>
        <dbReference type="EMBL" id="GFT64384.1"/>
    </source>
</evidence>